<comment type="caution">
    <text evidence="2">The sequence shown here is derived from an EMBL/GenBank/DDBJ whole genome shotgun (WGS) entry which is preliminary data.</text>
</comment>
<feature type="domain" description="DUF58" evidence="1">
    <location>
        <begin position="59"/>
        <end position="259"/>
    </location>
</feature>
<dbReference type="Proteomes" id="UP000185783">
    <property type="component" value="Unassembled WGS sequence"/>
</dbReference>
<protein>
    <recommendedName>
        <fullName evidence="1">DUF58 domain-containing protein</fullName>
    </recommendedName>
</protein>
<name>A0A1U7JLC1_9HYPH</name>
<evidence type="ECO:0000313" key="3">
    <source>
        <dbReference type="Proteomes" id="UP000185783"/>
    </source>
</evidence>
<evidence type="ECO:0000259" key="1">
    <source>
        <dbReference type="Pfam" id="PF01882"/>
    </source>
</evidence>
<dbReference type="RefSeq" id="WP_051268661.1">
    <property type="nucleotide sequence ID" value="NZ_LVVZ01000005.1"/>
</dbReference>
<dbReference type="PANTHER" id="PTHR33608:SF6">
    <property type="entry name" value="BLL2464 PROTEIN"/>
    <property type="match status" value="1"/>
</dbReference>
<dbReference type="AlphaFoldDB" id="A0A1U7JLC1"/>
<sequence>MASTDDTTALNTMAVSVKARALSESLPDLLVEARRLAQTVTAGWHGRKRAGPGETFWQFRPFHTGEPVKRIDWRRSARDTHLYVREREWEAAHTLWLWADLSESMQFRSRLSATTKQHRALLLQLTLANLLGDAGERVGVPDVVAPTASRNLAEKIATALLHHKVQTAYPSAQNIRRFSDVLVFSDFLDPPDVTVEWIRKVAATGAKGHLVHILDPIEETFPFNGRMEFRDPETGSKLLAGRAEEWRRSYQDILAEHKHTIRSAARSAGWSYIEHHTDHSPNEPLLFLHARLGDDARAFGGSA</sequence>
<gene>
    <name evidence="2" type="ORF">A3843_04295</name>
</gene>
<accession>A0A1U7JLC1</accession>
<dbReference type="InterPro" id="IPR002881">
    <property type="entry name" value="DUF58"/>
</dbReference>
<proteinExistence type="predicted"/>
<dbReference type="PANTHER" id="PTHR33608">
    <property type="entry name" value="BLL2464 PROTEIN"/>
    <property type="match status" value="1"/>
</dbReference>
<dbReference type="STRING" id="197461.A3843_04295"/>
<dbReference type="EMBL" id="LVVZ01000005">
    <property type="protein sequence ID" value="OKL45540.1"/>
    <property type="molecule type" value="Genomic_DNA"/>
</dbReference>
<reference evidence="2 3" key="1">
    <citation type="submission" date="2016-03" db="EMBL/GenBank/DDBJ databases">
        <title>Genome sequence of Nesiotobacter sp. nov., a moderately halophilic alphaproteobacterium isolated from the Yellow Sea, China.</title>
        <authorList>
            <person name="Zhang G."/>
            <person name="Zhang R."/>
        </authorList>
    </citation>
    <scope>NUCLEOTIDE SEQUENCE [LARGE SCALE GENOMIC DNA]</scope>
    <source>
        <strain evidence="2 3">WB1-6</strain>
    </source>
</reference>
<keyword evidence="3" id="KW-1185">Reference proteome</keyword>
<dbReference type="Pfam" id="PF01882">
    <property type="entry name" value="DUF58"/>
    <property type="match status" value="1"/>
</dbReference>
<organism evidence="2 3">
    <name type="scientific">Pseudovibrio exalbescens</name>
    <dbReference type="NCBI Taxonomy" id="197461"/>
    <lineage>
        <taxon>Bacteria</taxon>
        <taxon>Pseudomonadati</taxon>
        <taxon>Pseudomonadota</taxon>
        <taxon>Alphaproteobacteria</taxon>
        <taxon>Hyphomicrobiales</taxon>
        <taxon>Stappiaceae</taxon>
        <taxon>Pseudovibrio</taxon>
    </lineage>
</organism>
<evidence type="ECO:0000313" key="2">
    <source>
        <dbReference type="EMBL" id="OKL45540.1"/>
    </source>
</evidence>
<dbReference type="OrthoDB" id="9794556at2"/>